<dbReference type="SUPFAM" id="SSF53474">
    <property type="entry name" value="alpha/beta-Hydrolases"/>
    <property type="match status" value="1"/>
</dbReference>
<feature type="domain" description="BD-FAE-like" evidence="3">
    <location>
        <begin position="20"/>
        <end position="177"/>
    </location>
</feature>
<dbReference type="InterPro" id="IPR050300">
    <property type="entry name" value="GDXG_lipolytic_enzyme"/>
</dbReference>
<dbReference type="InterPro" id="IPR029058">
    <property type="entry name" value="AB_hydrolase_fold"/>
</dbReference>
<comment type="similarity">
    <text evidence="1">Belongs to the 'GDXG' lipolytic enzyme family.</text>
</comment>
<evidence type="ECO:0000313" key="4">
    <source>
        <dbReference type="EMBL" id="KAG0316573.1"/>
    </source>
</evidence>
<sequence>MTVVGDIVYAPISDWEKHTLDLYYPAAAEASNGSLIVFVHGGAWRAGDKSGYVDLSQNLANATGNVVAAVNYTLSIAAVQGDPTSVPAKAQHPKHVQDVARALGYLYTHSQNHGGYSPDRIFLVGHSAGGQITGLLALRPDLYLEPVEAELGLSKGTLHAAIRGVVGVEGIYHVDRLLKTWPSYRDFIVQAFGEDPEGLVGGSPDGQPIPNGSAFVLPQYAVIQSNEDGLVDSDQASDYYLYLQSVAGAYKHRVALEFGDWGNHDDMLQTPQFTSTITKYIQGWEKQ</sequence>
<dbReference type="PROSITE" id="PS01173">
    <property type="entry name" value="LIPASE_GDXG_HIS"/>
    <property type="match status" value="1"/>
</dbReference>
<organism evidence="4 5">
    <name type="scientific">Dissophora globulifera</name>
    <dbReference type="NCBI Taxonomy" id="979702"/>
    <lineage>
        <taxon>Eukaryota</taxon>
        <taxon>Fungi</taxon>
        <taxon>Fungi incertae sedis</taxon>
        <taxon>Mucoromycota</taxon>
        <taxon>Mortierellomycotina</taxon>
        <taxon>Mortierellomycetes</taxon>
        <taxon>Mortierellales</taxon>
        <taxon>Mortierellaceae</taxon>
        <taxon>Dissophora</taxon>
    </lineage>
</organism>
<dbReference type="InterPro" id="IPR049492">
    <property type="entry name" value="BD-FAE-like_dom"/>
</dbReference>
<dbReference type="EMBL" id="JAAAIP010000471">
    <property type="protein sequence ID" value="KAG0316573.1"/>
    <property type="molecule type" value="Genomic_DNA"/>
</dbReference>
<proteinExistence type="inferred from homology"/>
<dbReference type="GO" id="GO:0016787">
    <property type="term" value="F:hydrolase activity"/>
    <property type="evidence" value="ECO:0007669"/>
    <property type="project" value="UniProtKB-KW"/>
</dbReference>
<dbReference type="AlphaFoldDB" id="A0A9P6RCH3"/>
<evidence type="ECO:0000313" key="5">
    <source>
        <dbReference type="Proteomes" id="UP000738325"/>
    </source>
</evidence>
<keyword evidence="5" id="KW-1185">Reference proteome</keyword>
<evidence type="ECO:0000259" key="3">
    <source>
        <dbReference type="Pfam" id="PF20434"/>
    </source>
</evidence>
<name>A0A9P6RCH3_9FUNG</name>
<dbReference type="PANTHER" id="PTHR48081:SF33">
    <property type="entry name" value="KYNURENINE FORMAMIDASE"/>
    <property type="match status" value="1"/>
</dbReference>
<dbReference type="OrthoDB" id="6495301at2759"/>
<comment type="caution">
    <text evidence="4">The sequence shown here is derived from an EMBL/GenBank/DDBJ whole genome shotgun (WGS) entry which is preliminary data.</text>
</comment>
<dbReference type="Proteomes" id="UP000738325">
    <property type="component" value="Unassembled WGS sequence"/>
</dbReference>
<evidence type="ECO:0000256" key="2">
    <source>
        <dbReference type="ARBA" id="ARBA00022801"/>
    </source>
</evidence>
<dbReference type="PANTHER" id="PTHR48081">
    <property type="entry name" value="AB HYDROLASE SUPERFAMILY PROTEIN C4A8.06C"/>
    <property type="match status" value="1"/>
</dbReference>
<protein>
    <submittedName>
        <fullName evidence="4">Kynurenine formamidase</fullName>
    </submittedName>
</protein>
<accession>A0A9P6RCH3</accession>
<evidence type="ECO:0000256" key="1">
    <source>
        <dbReference type="ARBA" id="ARBA00010515"/>
    </source>
</evidence>
<keyword evidence="2" id="KW-0378">Hydrolase</keyword>
<dbReference type="Gene3D" id="3.40.50.1820">
    <property type="entry name" value="alpha/beta hydrolase"/>
    <property type="match status" value="1"/>
</dbReference>
<dbReference type="Pfam" id="PF20434">
    <property type="entry name" value="BD-FAE"/>
    <property type="match status" value="1"/>
</dbReference>
<gene>
    <name evidence="4" type="primary">BNA7</name>
    <name evidence="4" type="ORF">BGZ99_006820</name>
</gene>
<dbReference type="InterPro" id="IPR002168">
    <property type="entry name" value="Lipase_GDXG_HIS_AS"/>
</dbReference>
<reference evidence="4" key="1">
    <citation type="journal article" date="2020" name="Fungal Divers.">
        <title>Resolving the Mortierellaceae phylogeny through synthesis of multi-gene phylogenetics and phylogenomics.</title>
        <authorList>
            <person name="Vandepol N."/>
            <person name="Liber J."/>
            <person name="Desiro A."/>
            <person name="Na H."/>
            <person name="Kennedy M."/>
            <person name="Barry K."/>
            <person name="Grigoriev I.V."/>
            <person name="Miller A.N."/>
            <person name="O'Donnell K."/>
            <person name="Stajich J.E."/>
            <person name="Bonito G."/>
        </authorList>
    </citation>
    <scope>NUCLEOTIDE SEQUENCE</scope>
    <source>
        <strain evidence="4">REB-010B</strain>
    </source>
</reference>